<name>A0A4Z1C9C1_9GAMM</name>
<comment type="caution">
    <text evidence="3">The sequence shown here is derived from an EMBL/GenBank/DDBJ whole genome shotgun (WGS) entry which is preliminary data.</text>
</comment>
<evidence type="ECO:0000256" key="1">
    <source>
        <dbReference type="SAM" id="Phobius"/>
    </source>
</evidence>
<dbReference type="OrthoDB" id="5289013at2"/>
<keyword evidence="1" id="KW-0472">Membrane</keyword>
<organism evidence="3 4">
    <name type="scientific">Marinobacter confluentis</name>
    <dbReference type="NCBI Taxonomy" id="1697557"/>
    <lineage>
        <taxon>Bacteria</taxon>
        <taxon>Pseudomonadati</taxon>
        <taxon>Pseudomonadota</taxon>
        <taxon>Gammaproteobacteria</taxon>
        <taxon>Pseudomonadales</taxon>
        <taxon>Marinobacteraceae</taxon>
        <taxon>Marinobacter</taxon>
    </lineage>
</organism>
<evidence type="ECO:0000259" key="2">
    <source>
        <dbReference type="Pfam" id="PF07695"/>
    </source>
</evidence>
<dbReference type="InterPro" id="IPR011623">
    <property type="entry name" value="7TMR_DISM_rcpt_extracell_dom1"/>
</dbReference>
<dbReference type="Proteomes" id="UP000298325">
    <property type="component" value="Unassembled WGS sequence"/>
</dbReference>
<dbReference type="EMBL" id="SRPF01000002">
    <property type="protein sequence ID" value="TGN40243.1"/>
    <property type="molecule type" value="Genomic_DNA"/>
</dbReference>
<keyword evidence="4" id="KW-1185">Reference proteome</keyword>
<proteinExistence type="predicted"/>
<keyword evidence="1" id="KW-1133">Transmembrane helix</keyword>
<protein>
    <recommendedName>
        <fullName evidence="2">7TM-DISM receptor extracellular domain-containing protein</fullName>
    </recommendedName>
</protein>
<feature type="domain" description="7TM-DISM receptor extracellular" evidence="2">
    <location>
        <begin position="8"/>
        <end position="57"/>
    </location>
</feature>
<accession>A0A4Z1C9C1</accession>
<feature type="transmembrane region" description="Helical" evidence="1">
    <location>
        <begin position="12"/>
        <end position="34"/>
    </location>
</feature>
<reference evidence="3 4" key="1">
    <citation type="submission" date="2019-04" db="EMBL/GenBank/DDBJ databases">
        <authorList>
            <person name="Park S."/>
            <person name="Yoon J.-H."/>
        </authorList>
    </citation>
    <scope>NUCLEOTIDE SEQUENCE [LARGE SCALE GENOMIC DNA]</scope>
    <source>
        <strain evidence="3 4">HJM-18</strain>
    </source>
</reference>
<gene>
    <name evidence="3" type="ORF">E5Q11_08140</name>
</gene>
<dbReference type="AlphaFoldDB" id="A0A4Z1C9C1"/>
<dbReference type="Pfam" id="PF07695">
    <property type="entry name" value="7TMR-DISM_7TM"/>
    <property type="match status" value="1"/>
</dbReference>
<evidence type="ECO:0000313" key="4">
    <source>
        <dbReference type="Proteomes" id="UP000298325"/>
    </source>
</evidence>
<keyword evidence="1" id="KW-0812">Transmembrane</keyword>
<feature type="transmembrane region" description="Helical" evidence="1">
    <location>
        <begin position="41"/>
        <end position="59"/>
    </location>
</feature>
<evidence type="ECO:0000313" key="3">
    <source>
        <dbReference type="EMBL" id="TGN40243.1"/>
    </source>
</evidence>
<sequence>MPSCFLAVGYAHSLATVVITIWLALALISGTLAWRRGYRPARYFVFAFVALIIPGALILPAKEREPELHEAISGIETPASAGVNLLTSGRLASGVSARRSGLRSLSFQRSPGRLRRSPAGYPPGPFLPVTARGLPGCTCLDSPLQTQPLLHRQEAPAWSGHP</sequence>